<keyword evidence="4" id="KW-1133">Transmembrane helix</keyword>
<dbReference type="GO" id="GO:0007165">
    <property type="term" value="P:signal transduction"/>
    <property type="evidence" value="ECO:0007669"/>
    <property type="project" value="UniProtKB-KW"/>
</dbReference>
<dbReference type="InterPro" id="IPR029150">
    <property type="entry name" value="dCache_3"/>
</dbReference>
<dbReference type="SUPFAM" id="SSF58104">
    <property type="entry name" value="Methyl-accepting chemotaxis protein (MCP) signaling domain"/>
    <property type="match status" value="1"/>
</dbReference>
<dbReference type="SMART" id="SM00304">
    <property type="entry name" value="HAMP"/>
    <property type="match status" value="1"/>
</dbReference>
<name>A0A1W1C1M1_9ZZZZ</name>
<evidence type="ECO:0000256" key="4">
    <source>
        <dbReference type="SAM" id="Phobius"/>
    </source>
</evidence>
<evidence type="ECO:0000259" key="6">
    <source>
        <dbReference type="PROSITE" id="PS50885"/>
    </source>
</evidence>
<gene>
    <name evidence="7" type="ORF">MNB_SM-7-516</name>
</gene>
<evidence type="ECO:0000259" key="5">
    <source>
        <dbReference type="PROSITE" id="PS50111"/>
    </source>
</evidence>
<dbReference type="PROSITE" id="PS50885">
    <property type="entry name" value="HAMP"/>
    <property type="match status" value="1"/>
</dbReference>
<feature type="domain" description="Methyl-accepting transducer" evidence="5">
    <location>
        <begin position="384"/>
        <end position="637"/>
    </location>
</feature>
<dbReference type="GO" id="GO:0016020">
    <property type="term" value="C:membrane"/>
    <property type="evidence" value="ECO:0007669"/>
    <property type="project" value="InterPro"/>
</dbReference>
<evidence type="ECO:0000256" key="3">
    <source>
        <dbReference type="SAM" id="Coils"/>
    </source>
</evidence>
<feature type="domain" description="HAMP" evidence="6">
    <location>
        <begin position="325"/>
        <end position="379"/>
    </location>
</feature>
<keyword evidence="4" id="KW-0472">Membrane</keyword>
<dbReference type="InterPro" id="IPR004089">
    <property type="entry name" value="MCPsignal_dom"/>
</dbReference>
<dbReference type="SMART" id="SM00283">
    <property type="entry name" value="MA"/>
    <property type="match status" value="1"/>
</dbReference>
<comment type="similarity">
    <text evidence="2">Belongs to the methyl-accepting chemotaxis (MCP) protein family.</text>
</comment>
<keyword evidence="4" id="KW-0812">Transmembrane</keyword>
<keyword evidence="3" id="KW-0175">Coiled coil</keyword>
<dbReference type="Pfam" id="PF14827">
    <property type="entry name" value="dCache_3"/>
    <property type="match status" value="1"/>
</dbReference>
<dbReference type="Gene3D" id="3.30.450.20">
    <property type="entry name" value="PAS domain"/>
    <property type="match status" value="1"/>
</dbReference>
<dbReference type="Gene3D" id="1.10.287.950">
    <property type="entry name" value="Methyl-accepting chemotaxis protein"/>
    <property type="match status" value="1"/>
</dbReference>
<dbReference type="InterPro" id="IPR029151">
    <property type="entry name" value="Sensor-like_sf"/>
</dbReference>
<organism evidence="7">
    <name type="scientific">hydrothermal vent metagenome</name>
    <dbReference type="NCBI Taxonomy" id="652676"/>
    <lineage>
        <taxon>unclassified sequences</taxon>
        <taxon>metagenomes</taxon>
        <taxon>ecological metagenomes</taxon>
    </lineage>
</organism>
<evidence type="ECO:0000256" key="1">
    <source>
        <dbReference type="ARBA" id="ARBA00023224"/>
    </source>
</evidence>
<dbReference type="PANTHER" id="PTHR32089:SF112">
    <property type="entry name" value="LYSOZYME-LIKE PROTEIN-RELATED"/>
    <property type="match status" value="1"/>
</dbReference>
<proteinExistence type="inferred from homology"/>
<dbReference type="SUPFAM" id="SSF103190">
    <property type="entry name" value="Sensory domain-like"/>
    <property type="match status" value="1"/>
</dbReference>
<reference evidence="7" key="1">
    <citation type="submission" date="2016-10" db="EMBL/GenBank/DDBJ databases">
        <authorList>
            <person name="de Groot N.N."/>
        </authorList>
    </citation>
    <scope>NUCLEOTIDE SEQUENCE</scope>
</reference>
<protein>
    <submittedName>
        <fullName evidence="7">Putative MCP-type signal transduction protein</fullName>
    </submittedName>
</protein>
<feature type="transmembrane region" description="Helical" evidence="4">
    <location>
        <begin position="305"/>
        <end position="323"/>
    </location>
</feature>
<accession>A0A1W1C1M1</accession>
<dbReference type="InterPro" id="IPR003660">
    <property type="entry name" value="HAMP_dom"/>
</dbReference>
<evidence type="ECO:0000313" key="7">
    <source>
        <dbReference type="EMBL" id="SFV59663.1"/>
    </source>
</evidence>
<dbReference type="CDD" id="cd06225">
    <property type="entry name" value="HAMP"/>
    <property type="match status" value="1"/>
</dbReference>
<feature type="transmembrane region" description="Helical" evidence="4">
    <location>
        <begin position="14"/>
        <end position="35"/>
    </location>
</feature>
<dbReference type="AlphaFoldDB" id="A0A1W1C1M1"/>
<dbReference type="PANTHER" id="PTHR32089">
    <property type="entry name" value="METHYL-ACCEPTING CHEMOTAXIS PROTEIN MCPB"/>
    <property type="match status" value="1"/>
</dbReference>
<dbReference type="Pfam" id="PF00015">
    <property type="entry name" value="MCPsignal"/>
    <property type="match status" value="1"/>
</dbReference>
<feature type="coiled-coil region" evidence="3">
    <location>
        <begin position="420"/>
        <end position="468"/>
    </location>
</feature>
<dbReference type="PROSITE" id="PS50111">
    <property type="entry name" value="CHEMOTAXIS_TRANSDUC_2"/>
    <property type="match status" value="1"/>
</dbReference>
<evidence type="ECO:0000256" key="2">
    <source>
        <dbReference type="ARBA" id="ARBA00029447"/>
    </source>
</evidence>
<keyword evidence="1" id="KW-0807">Transducer</keyword>
<sequence length="657" mass="73628">MKDFIKKSSIGRKIYIPLIASMVAGIVAIVDFSYINIQNVKEETYKQETQALKNYLQNKLSEKLAVGSVGAVMLSKDPIIQEALYTNDRALALKEARSYLKSLKDGTKFKNVKIHIHDKNLHSFLRVWKPQKYGDDLSSFRQTIVEVKRTKKPLSAIEVGRAGPSFRGVAPIFKDGKYIGSLEFMQGYNSIIKDAKKELDASMLILLAKEYEHIAKFYKDKEIKRIDGMIVTQREQTINRELFDQLKGISATKILQGLTTTDYFVRAFPLKDFKGRSVAYCVVAKKLSEVNQAVDSSIKSTYEQVGVIVIINLIVLFLLIGVVEKIIKKPIKDLSLVAKELGSGEGDLTKRLPVTSSDEIGELSFYINKFIQIVESIVSDAKEVARKNSDLSSQMLKDSEILKDSASKQLEAVDQSNLLINEAKNDLDISEELANKTSQDVYATYNVLEELEKIIKTVIEMINKDSQESNDLATRVSSLVTQTDEIKSILNIIKDIADQTNLLALNAAIEAARAGEHGRGFAVVADEVRKLAEKTQRSISEIDATVMVVVQNVQEISSEMDKNSDDILHLNDKTSKVMEILEQSKEATIKTKEASLKSAEKTVFIGYKIKSLFEIMHQTLTSTKHSKEISQKLDEIGEILQSNSKQLSSKLDEFKTE</sequence>
<dbReference type="EMBL" id="FPHB01000047">
    <property type="protein sequence ID" value="SFV59663.1"/>
    <property type="molecule type" value="Genomic_DNA"/>
</dbReference>
<dbReference type="Pfam" id="PF00672">
    <property type="entry name" value="HAMP"/>
    <property type="match status" value="1"/>
</dbReference>